<feature type="transmembrane region" description="Helical" evidence="2">
    <location>
        <begin position="331"/>
        <end position="351"/>
    </location>
</feature>
<reference evidence="4" key="1">
    <citation type="submission" date="2018-04" db="EMBL/GenBank/DDBJ databases">
        <authorList>
            <person name="Liu S."/>
            <person name="Wang Z."/>
            <person name="Li J."/>
        </authorList>
    </citation>
    <scope>NUCLEOTIDE SEQUENCE [LARGE SCALE GENOMIC DNA]</scope>
    <source>
        <strain evidence="4">S1194</strain>
    </source>
</reference>
<feature type="region of interest" description="Disordered" evidence="1">
    <location>
        <begin position="1"/>
        <end position="49"/>
    </location>
</feature>
<keyword evidence="4" id="KW-1185">Reference proteome</keyword>
<feature type="region of interest" description="Disordered" evidence="1">
    <location>
        <begin position="62"/>
        <end position="82"/>
    </location>
</feature>
<gene>
    <name evidence="3" type="ORF">DF220_13065</name>
</gene>
<feature type="transmembrane region" description="Helical" evidence="2">
    <location>
        <begin position="179"/>
        <end position="199"/>
    </location>
</feature>
<dbReference type="AlphaFoldDB" id="A0A2U1SXF0"/>
<evidence type="ECO:0000256" key="1">
    <source>
        <dbReference type="SAM" id="MobiDB-lite"/>
    </source>
</evidence>
<keyword evidence="3" id="KW-0378">Hydrolase</keyword>
<keyword evidence="3" id="KW-0645">Protease</keyword>
<sequence>MAAGQGGVGARQWSTAGRAGAGHRRTRTPNQPGGCRAQRPGQPSAADSARAATVTAADELVSHDGQPSANPQPVVHSARPVSLSRGRRDNTVLILAVLGYSVLSLIALAVGVYLLSFLGGGAFIVAGILAVIPLIIVLIGIRWIDRWEPEPRGALVFAFLWGAAASVAIALIFDLGVQIIAAAVGVGDGFWVTFFGLVVQAPIVEEVGKGFGLLVLFWAIRRQFDGPVDGVVYGAMIAVGFAFTENVQYFGIALAESQVPGDVGEIFVMRGLMSPFAHVMFTACTGLVMGFASRRASPGGMIGWWLLGLLPAIALHAFWNASALFVTNFYAYYFTVQVPLFIIGFVIVFFLRGQERTLTRRHLQEYADAGWFTQQEVALLSTGQGRRAAAAWARSHGIGDAFDEFARSATRLAFARHRIVLGRDVAAATYDEAVMLERVVANRSRMEGQRGARI</sequence>
<evidence type="ECO:0000313" key="3">
    <source>
        <dbReference type="EMBL" id="PWB96279.1"/>
    </source>
</evidence>
<comment type="caution">
    <text evidence="3">The sequence shown here is derived from an EMBL/GenBank/DDBJ whole genome shotgun (WGS) entry which is preliminary data.</text>
</comment>
<keyword evidence="2" id="KW-1133">Transmembrane helix</keyword>
<accession>A0A2U1SXF0</accession>
<dbReference type="PANTHER" id="PTHR36844">
    <property type="entry name" value="PROTEASE PRSW"/>
    <property type="match status" value="1"/>
</dbReference>
<keyword evidence="2" id="KW-0472">Membrane</keyword>
<dbReference type="Pfam" id="PF13367">
    <property type="entry name" value="PrsW-protease"/>
    <property type="match status" value="1"/>
</dbReference>
<evidence type="ECO:0000313" key="4">
    <source>
        <dbReference type="Proteomes" id="UP000244978"/>
    </source>
</evidence>
<proteinExistence type="predicted"/>
<dbReference type="PANTHER" id="PTHR36844:SF1">
    <property type="entry name" value="PROTEASE PRSW"/>
    <property type="match status" value="1"/>
</dbReference>
<dbReference type="GO" id="GO:0006508">
    <property type="term" value="P:proteolysis"/>
    <property type="evidence" value="ECO:0007669"/>
    <property type="project" value="UniProtKB-KW"/>
</dbReference>
<dbReference type="EMBL" id="QEEX01000002">
    <property type="protein sequence ID" value="PWB96279.1"/>
    <property type="molecule type" value="Genomic_DNA"/>
</dbReference>
<dbReference type="InterPro" id="IPR026898">
    <property type="entry name" value="PrsW"/>
</dbReference>
<protein>
    <submittedName>
        <fullName evidence="3">Protease PrsW</fullName>
    </submittedName>
</protein>
<evidence type="ECO:0000256" key="2">
    <source>
        <dbReference type="SAM" id="Phobius"/>
    </source>
</evidence>
<keyword evidence="2" id="KW-0812">Transmembrane</keyword>
<organism evidence="3 4">
    <name type="scientific">Homoserinimonas hongtaonis</name>
    <dbReference type="NCBI Taxonomy" id="2079791"/>
    <lineage>
        <taxon>Bacteria</taxon>
        <taxon>Bacillati</taxon>
        <taxon>Actinomycetota</taxon>
        <taxon>Actinomycetes</taxon>
        <taxon>Micrococcales</taxon>
        <taxon>Microbacteriaceae</taxon>
        <taxon>Homoserinimonas</taxon>
    </lineage>
</organism>
<feature type="transmembrane region" description="Helical" evidence="2">
    <location>
        <begin position="153"/>
        <end position="173"/>
    </location>
</feature>
<dbReference type="Proteomes" id="UP000244978">
    <property type="component" value="Unassembled WGS sequence"/>
</dbReference>
<dbReference type="GO" id="GO:0008233">
    <property type="term" value="F:peptidase activity"/>
    <property type="evidence" value="ECO:0007669"/>
    <property type="project" value="UniProtKB-KW"/>
</dbReference>
<feature type="transmembrane region" description="Helical" evidence="2">
    <location>
        <begin position="272"/>
        <end position="292"/>
    </location>
</feature>
<feature type="transmembrane region" description="Helical" evidence="2">
    <location>
        <begin position="231"/>
        <end position="252"/>
    </location>
</feature>
<feature type="transmembrane region" description="Helical" evidence="2">
    <location>
        <begin position="121"/>
        <end position="141"/>
    </location>
</feature>
<feature type="transmembrane region" description="Helical" evidence="2">
    <location>
        <begin position="304"/>
        <end position="325"/>
    </location>
</feature>
<feature type="transmembrane region" description="Helical" evidence="2">
    <location>
        <begin position="92"/>
        <end position="115"/>
    </location>
</feature>
<name>A0A2U1SXF0_9MICO</name>
<dbReference type="KEGG" id="salc:C2138_04355"/>